<dbReference type="PROSITE" id="PS51257">
    <property type="entry name" value="PROKAR_LIPOPROTEIN"/>
    <property type="match status" value="1"/>
</dbReference>
<dbReference type="AlphaFoldDB" id="A0A419W7W5"/>
<comment type="caution">
    <text evidence="3">The sequence shown here is derived from an EMBL/GenBank/DDBJ whole genome shotgun (WGS) entry which is preliminary data.</text>
</comment>
<evidence type="ECO:0008006" key="5">
    <source>
        <dbReference type="Google" id="ProtNLM"/>
    </source>
</evidence>
<gene>
    <name evidence="3" type="ORF">BC643_1919</name>
</gene>
<dbReference type="OrthoDB" id="1013900at2"/>
<name>A0A419W7W5_9BACT</name>
<proteinExistence type="predicted"/>
<dbReference type="Proteomes" id="UP000283387">
    <property type="component" value="Unassembled WGS sequence"/>
</dbReference>
<feature type="chain" id="PRO_5019574979" description="Spondin N" evidence="2">
    <location>
        <begin position="20"/>
        <end position="424"/>
    </location>
</feature>
<dbReference type="NCBIfam" id="NF038123">
    <property type="entry name" value="NF038123_dom"/>
    <property type="match status" value="2"/>
</dbReference>
<reference evidence="3 4" key="1">
    <citation type="submission" date="2018-09" db="EMBL/GenBank/DDBJ databases">
        <title>Genomic Encyclopedia of Archaeal and Bacterial Type Strains, Phase II (KMG-II): from individual species to whole genera.</title>
        <authorList>
            <person name="Goeker M."/>
        </authorList>
    </citation>
    <scope>NUCLEOTIDE SEQUENCE [LARGE SCALE GENOMIC DNA]</scope>
    <source>
        <strain evidence="3 4">DSM 27148</strain>
    </source>
</reference>
<dbReference type="RefSeq" id="WP_120272854.1">
    <property type="nucleotide sequence ID" value="NZ_RAPN01000001.1"/>
</dbReference>
<keyword evidence="2" id="KW-0732">Signal</keyword>
<evidence type="ECO:0000313" key="4">
    <source>
        <dbReference type="Proteomes" id="UP000283387"/>
    </source>
</evidence>
<keyword evidence="4" id="KW-1185">Reference proteome</keyword>
<evidence type="ECO:0000256" key="2">
    <source>
        <dbReference type="SAM" id="SignalP"/>
    </source>
</evidence>
<sequence length="424" mass="45317">MKVLSFILSVVLLSMLSSCQEKDHAMGQLKGMFTVTVENVSEPYDFFESGAVAIPDDATEAGPATPGNSFTFSFHAGKKHLLSFATMYGISNDLFYAPDGMGIALYDNGTPVEGDITSQVYLWDAGTEVNEEPGVGPNTGPQQSGPNTGPDENGTVRKIADVMDGYTYPPVADNIKVMLTYDGDNMFTVKIDVLSGSSTPISPVAWVVHSAENPLFTENMVDYGDGLEGLAEDGNAPGLADYLAMHSGYVSPVAPVLWVLHHKNEMPIFTEDMPDYGIGLEKLAETGDPSDLFSALEADKYDVGVVNIPEGASEAGPLFPGDMYTFTFEGQPGDYLSIASMLGASNDIFFAFGDMGIPLFASSVALNGDITEYVMLWDAGTEVNEYPGAQTSADTVEGGNVRMLDDGLPWPEADQVIKVTIMKN</sequence>
<feature type="region of interest" description="Disordered" evidence="1">
    <location>
        <begin position="129"/>
        <end position="154"/>
    </location>
</feature>
<dbReference type="Gene3D" id="2.60.40.2130">
    <property type="entry name" value="F-spondin domain"/>
    <property type="match status" value="2"/>
</dbReference>
<evidence type="ECO:0000256" key="1">
    <source>
        <dbReference type="SAM" id="MobiDB-lite"/>
    </source>
</evidence>
<feature type="signal peptide" evidence="2">
    <location>
        <begin position="1"/>
        <end position="19"/>
    </location>
</feature>
<dbReference type="InterPro" id="IPR038678">
    <property type="entry name" value="Spondin_N_sf"/>
</dbReference>
<dbReference type="EMBL" id="RAPN01000001">
    <property type="protein sequence ID" value="RKD91563.1"/>
    <property type="molecule type" value="Genomic_DNA"/>
</dbReference>
<protein>
    <recommendedName>
        <fullName evidence="5">Spondin N</fullName>
    </recommendedName>
</protein>
<accession>A0A419W7W5</accession>
<dbReference type="InterPro" id="IPR009465">
    <property type="entry name" value="Spondin_N"/>
</dbReference>
<evidence type="ECO:0000313" key="3">
    <source>
        <dbReference type="EMBL" id="RKD91563.1"/>
    </source>
</evidence>
<organism evidence="3 4">
    <name type="scientific">Mangrovibacterium diazotrophicum</name>
    <dbReference type="NCBI Taxonomy" id="1261403"/>
    <lineage>
        <taxon>Bacteria</taxon>
        <taxon>Pseudomonadati</taxon>
        <taxon>Bacteroidota</taxon>
        <taxon>Bacteroidia</taxon>
        <taxon>Marinilabiliales</taxon>
        <taxon>Prolixibacteraceae</taxon>
        <taxon>Mangrovibacterium</taxon>
    </lineage>
</organism>